<dbReference type="AlphaFoldDB" id="X0Z093"/>
<gene>
    <name evidence="1" type="ORF">S01H4_14530</name>
</gene>
<dbReference type="InterPro" id="IPR011604">
    <property type="entry name" value="PDDEXK-like_dom_sf"/>
</dbReference>
<sequence>RQDIVQLRKYFKKVHDGSIPNDLFNDKRFPRVSQFKLRGIKSSFVKSFSKQLIRSGKITKFDTDSKLSNYARRVYDNYKENHINKKPGHEPILKNILIKDKDSVAIEVPIWKKVKNNSYVTGHIDLIQVDNNHIKVIDYKPEGKFLISLPQVAVYGLLARTLLNIKNLKCISFNKDKAWEYSPNLILELISKSQYSKFITGKELIKQII</sequence>
<proteinExistence type="predicted"/>
<protein>
    <recommendedName>
        <fullName evidence="2">PD-(D/E)XK endonuclease-like domain-containing protein</fullName>
    </recommendedName>
</protein>
<reference evidence="1" key="1">
    <citation type="journal article" date="2014" name="Front. Microbiol.">
        <title>High frequency of phylogenetically diverse reductive dehalogenase-homologous genes in deep subseafloor sedimentary metagenomes.</title>
        <authorList>
            <person name="Kawai M."/>
            <person name="Futagami T."/>
            <person name="Toyoda A."/>
            <person name="Takaki Y."/>
            <person name="Nishi S."/>
            <person name="Hori S."/>
            <person name="Arai W."/>
            <person name="Tsubouchi T."/>
            <person name="Morono Y."/>
            <person name="Uchiyama I."/>
            <person name="Ito T."/>
            <person name="Fujiyama A."/>
            <person name="Inagaki F."/>
            <person name="Takami H."/>
        </authorList>
    </citation>
    <scope>NUCLEOTIDE SEQUENCE</scope>
    <source>
        <strain evidence="1">Expedition CK06-06</strain>
    </source>
</reference>
<organism evidence="1">
    <name type="scientific">marine sediment metagenome</name>
    <dbReference type="NCBI Taxonomy" id="412755"/>
    <lineage>
        <taxon>unclassified sequences</taxon>
        <taxon>metagenomes</taxon>
        <taxon>ecological metagenomes</taxon>
    </lineage>
</organism>
<dbReference type="EMBL" id="BART01006374">
    <property type="protein sequence ID" value="GAG62360.1"/>
    <property type="molecule type" value="Genomic_DNA"/>
</dbReference>
<dbReference type="Gene3D" id="3.90.320.10">
    <property type="match status" value="1"/>
</dbReference>
<accession>X0Z093</accession>
<comment type="caution">
    <text evidence="1">The sequence shown here is derived from an EMBL/GenBank/DDBJ whole genome shotgun (WGS) entry which is preliminary data.</text>
</comment>
<evidence type="ECO:0008006" key="2">
    <source>
        <dbReference type="Google" id="ProtNLM"/>
    </source>
</evidence>
<evidence type="ECO:0000313" key="1">
    <source>
        <dbReference type="EMBL" id="GAG62360.1"/>
    </source>
</evidence>
<name>X0Z093_9ZZZZ</name>
<feature type="non-terminal residue" evidence="1">
    <location>
        <position position="1"/>
    </location>
</feature>